<gene>
    <name evidence="3" type="ORF">BDZ90DRAFT_235027</name>
</gene>
<proteinExistence type="inferred from homology"/>
<feature type="compositionally biased region" description="Low complexity" evidence="2">
    <location>
        <begin position="160"/>
        <end position="176"/>
    </location>
</feature>
<sequence length="337" mass="35217">MPSSSSSSSKGKFSVRSGGASSSKQMLPPRPSAAKKRARFGSDVKGADESDADDDVDDGDVGMDDDDDDDEEAIGAANAAAGKSDKTAKRKRRALDSSAFGSALDDFLGLGDDETSGQAQDEDEESAPAAKIASSSTTKPVRKVDQQSRVSASGQAPIFSLAPSVRSRISSSTLSAKAGRVATEERRARMDRFRVRDVIGGWGPPGVLPDGTSLAKARTAEGSDAEDDAVDDFSSKLHERALRKVAQRGVVKLFNAIRAAQSTSLPDEEDDGGAAKRRADKDLAVTTAAGKEREGEVTSRNNALGGKGRQLNDLSKANFLDLLKSGKGTANPSRVKA</sequence>
<dbReference type="GO" id="GO:0000460">
    <property type="term" value="P:maturation of 5.8S rRNA"/>
    <property type="evidence" value="ECO:0007669"/>
    <property type="project" value="TreeGrafter"/>
</dbReference>
<evidence type="ECO:0000313" key="3">
    <source>
        <dbReference type="EMBL" id="PWN24481.1"/>
    </source>
</evidence>
<dbReference type="Proteomes" id="UP000245884">
    <property type="component" value="Unassembled WGS sequence"/>
</dbReference>
<dbReference type="RefSeq" id="XP_025359093.1">
    <property type="nucleotide sequence ID" value="XM_025507237.1"/>
</dbReference>
<feature type="region of interest" description="Disordered" evidence="2">
    <location>
        <begin position="261"/>
        <end position="310"/>
    </location>
</feature>
<dbReference type="GO" id="GO:0030687">
    <property type="term" value="C:preribosome, large subunit precursor"/>
    <property type="evidence" value="ECO:0007669"/>
    <property type="project" value="TreeGrafter"/>
</dbReference>
<feature type="compositionally biased region" description="Acidic residues" evidence="2">
    <location>
        <begin position="111"/>
        <end position="126"/>
    </location>
</feature>
<organism evidence="3 4">
    <name type="scientific">Jaminaea rosea</name>
    <dbReference type="NCBI Taxonomy" id="1569628"/>
    <lineage>
        <taxon>Eukaryota</taxon>
        <taxon>Fungi</taxon>
        <taxon>Dikarya</taxon>
        <taxon>Basidiomycota</taxon>
        <taxon>Ustilaginomycotina</taxon>
        <taxon>Exobasidiomycetes</taxon>
        <taxon>Microstromatales</taxon>
        <taxon>Microstromatales incertae sedis</taxon>
        <taxon>Jaminaea</taxon>
    </lineage>
</organism>
<dbReference type="AlphaFoldDB" id="A0A316UJG6"/>
<accession>A0A316UJG6</accession>
<evidence type="ECO:0008006" key="5">
    <source>
        <dbReference type="Google" id="ProtNLM"/>
    </source>
</evidence>
<evidence type="ECO:0000256" key="2">
    <source>
        <dbReference type="SAM" id="MobiDB-lite"/>
    </source>
</evidence>
<feature type="region of interest" description="Disordered" evidence="2">
    <location>
        <begin position="199"/>
        <end position="231"/>
    </location>
</feature>
<comment type="similarity">
    <text evidence="1">Belongs to the RRP15 family.</text>
</comment>
<keyword evidence="4" id="KW-1185">Reference proteome</keyword>
<dbReference type="Pfam" id="PF07890">
    <property type="entry name" value="Rrp15p"/>
    <property type="match status" value="1"/>
</dbReference>
<dbReference type="PANTHER" id="PTHR13245:SF14">
    <property type="entry name" value="RRP15-LIKE PROTEIN"/>
    <property type="match status" value="1"/>
</dbReference>
<protein>
    <recommendedName>
        <fullName evidence="5">Rrp15p-domain-containing protein</fullName>
    </recommendedName>
</protein>
<dbReference type="InterPro" id="IPR012459">
    <property type="entry name" value="Rrp15"/>
</dbReference>
<feature type="region of interest" description="Disordered" evidence="2">
    <location>
        <begin position="1"/>
        <end position="186"/>
    </location>
</feature>
<dbReference type="GeneID" id="37029060"/>
<dbReference type="PANTHER" id="PTHR13245">
    <property type="entry name" value="RRP15-LIKE PROTEIN"/>
    <property type="match status" value="1"/>
</dbReference>
<dbReference type="EMBL" id="KZ819681">
    <property type="protein sequence ID" value="PWN24481.1"/>
    <property type="molecule type" value="Genomic_DNA"/>
</dbReference>
<name>A0A316UJG6_9BASI</name>
<dbReference type="STRING" id="1569628.A0A316UJG6"/>
<evidence type="ECO:0000256" key="1">
    <source>
        <dbReference type="ARBA" id="ARBA00007462"/>
    </source>
</evidence>
<dbReference type="OrthoDB" id="20949at2759"/>
<evidence type="ECO:0000313" key="4">
    <source>
        <dbReference type="Proteomes" id="UP000245884"/>
    </source>
</evidence>
<reference evidence="3 4" key="1">
    <citation type="journal article" date="2018" name="Mol. Biol. Evol.">
        <title>Broad Genomic Sampling Reveals a Smut Pathogenic Ancestry of the Fungal Clade Ustilaginomycotina.</title>
        <authorList>
            <person name="Kijpornyongpan T."/>
            <person name="Mondo S.J."/>
            <person name="Barry K."/>
            <person name="Sandor L."/>
            <person name="Lee J."/>
            <person name="Lipzen A."/>
            <person name="Pangilinan J."/>
            <person name="LaButti K."/>
            <person name="Hainaut M."/>
            <person name="Henrissat B."/>
            <person name="Grigoriev I.V."/>
            <person name="Spatafora J.W."/>
            <person name="Aime M.C."/>
        </authorList>
    </citation>
    <scope>NUCLEOTIDE SEQUENCE [LARGE SCALE GENOMIC DNA]</scope>
    <source>
        <strain evidence="3 4">MCA 5214</strain>
    </source>
</reference>
<feature type="compositionally biased region" description="Acidic residues" evidence="2">
    <location>
        <begin position="49"/>
        <end position="73"/>
    </location>
</feature>
<feature type="compositionally biased region" description="Basic and acidic residues" evidence="2">
    <location>
        <begin position="273"/>
        <end position="283"/>
    </location>
</feature>
<dbReference type="GO" id="GO:0000470">
    <property type="term" value="P:maturation of LSU-rRNA"/>
    <property type="evidence" value="ECO:0007669"/>
    <property type="project" value="TreeGrafter"/>
</dbReference>